<keyword evidence="22" id="KW-0808">Transferase</keyword>
<evidence type="ECO:0000256" key="7">
    <source>
        <dbReference type="ARBA" id="ARBA00022840"/>
    </source>
</evidence>
<comment type="catalytic activity">
    <reaction evidence="2 18 19">
        <text>(6R)-NADPHX = (6S)-NADPHX</text>
        <dbReference type="Rhea" id="RHEA:32227"/>
        <dbReference type="ChEBI" id="CHEBI:64076"/>
        <dbReference type="ChEBI" id="CHEBI:64077"/>
        <dbReference type="EC" id="5.1.99.6"/>
    </reaction>
</comment>
<feature type="binding site" evidence="18">
    <location>
        <position position="165"/>
    </location>
    <ligand>
        <name>(6S)-NADPHX</name>
        <dbReference type="ChEBI" id="CHEBI:64076"/>
    </ligand>
</feature>
<dbReference type="CDD" id="cd01171">
    <property type="entry name" value="YXKO-related"/>
    <property type="match status" value="1"/>
</dbReference>
<feature type="binding site" evidence="17">
    <location>
        <position position="446"/>
    </location>
    <ligand>
        <name>AMP</name>
        <dbReference type="ChEBI" id="CHEBI:456215"/>
    </ligand>
</feature>
<dbReference type="NCBIfam" id="TIGR00196">
    <property type="entry name" value="yjeF_cterm"/>
    <property type="match status" value="1"/>
</dbReference>
<gene>
    <name evidence="18" type="primary">nnrE</name>
    <name evidence="17" type="synonym">nnrD</name>
    <name evidence="22" type="ORF">C41B8_08830</name>
</gene>
<feature type="domain" description="YjeF C-terminal" evidence="20">
    <location>
        <begin position="232"/>
        <end position="506"/>
    </location>
</feature>
<dbReference type="PATRIC" id="fig|1304275.5.peg.1800"/>
<feature type="binding site" evidence="17">
    <location>
        <position position="335"/>
    </location>
    <ligand>
        <name>(6S)-NADPHX</name>
        <dbReference type="ChEBI" id="CHEBI:64076"/>
    </ligand>
</feature>
<evidence type="ECO:0000256" key="18">
    <source>
        <dbReference type="HAMAP-Rule" id="MF_01966"/>
    </source>
</evidence>
<evidence type="ECO:0000256" key="6">
    <source>
        <dbReference type="ARBA" id="ARBA00022741"/>
    </source>
</evidence>
<comment type="caution">
    <text evidence="18">Lacks conserved residue(s) required for the propagation of feature annotation.</text>
</comment>
<evidence type="ECO:0000259" key="21">
    <source>
        <dbReference type="PROSITE" id="PS51385"/>
    </source>
</evidence>
<dbReference type="Proteomes" id="UP000028302">
    <property type="component" value="Unassembled WGS sequence"/>
</dbReference>
<evidence type="ECO:0000256" key="9">
    <source>
        <dbReference type="ARBA" id="ARBA00022958"/>
    </source>
</evidence>
<evidence type="ECO:0000256" key="5">
    <source>
        <dbReference type="ARBA" id="ARBA00022723"/>
    </source>
</evidence>
<dbReference type="Gene3D" id="3.40.50.10260">
    <property type="entry name" value="YjeF N-terminal domain"/>
    <property type="match status" value="1"/>
</dbReference>
<feature type="binding site" evidence="17">
    <location>
        <begin position="418"/>
        <end position="422"/>
    </location>
    <ligand>
        <name>AMP</name>
        <dbReference type="ChEBI" id="CHEBI:456215"/>
    </ligand>
</feature>
<comment type="similarity">
    <text evidence="17">Belongs to the NnrD/CARKD family.</text>
</comment>
<comment type="cofactor">
    <cofactor evidence="17">
        <name>Mg(2+)</name>
        <dbReference type="ChEBI" id="CHEBI:18420"/>
    </cofactor>
</comment>
<dbReference type="InterPro" id="IPR004443">
    <property type="entry name" value="YjeF_N_dom"/>
</dbReference>
<keyword evidence="6 17" id="KW-0547">Nucleotide-binding</keyword>
<protein>
    <recommendedName>
        <fullName evidence="19">Bifunctional NAD(P)H-hydrate repair enzyme</fullName>
    </recommendedName>
    <alternativeName>
        <fullName evidence="19">Nicotinamide nucleotide repair protein</fullName>
    </alternativeName>
    <domain>
        <recommendedName>
            <fullName evidence="19">ADP-dependent (S)-NAD(P)H-hydrate dehydratase</fullName>
            <ecNumber evidence="19">4.2.1.136</ecNumber>
        </recommendedName>
        <alternativeName>
            <fullName evidence="19">ADP-dependent NAD(P)HX dehydratase</fullName>
        </alternativeName>
    </domain>
    <domain>
        <recommendedName>
            <fullName evidence="19">NAD(P)H-hydrate epimerase</fullName>
            <ecNumber evidence="19">5.1.99.6</ecNumber>
        </recommendedName>
    </domain>
</protein>
<comment type="function">
    <text evidence="18">Catalyzes the epimerization of the S- and R-forms of NAD(P)HX, a damaged form of NAD(P)H that is a result of enzymatic or heat-dependent hydration. This is a prerequisite for the S-specific NAD(P)H-hydrate dehydratase to allow the repair of both epimers of NAD(P)HX.</text>
</comment>
<feature type="binding site" evidence="17">
    <location>
        <position position="447"/>
    </location>
    <ligand>
        <name>(6S)-NADPHX</name>
        <dbReference type="ChEBI" id="CHEBI:64076"/>
    </ligand>
</feature>
<dbReference type="InterPro" id="IPR000631">
    <property type="entry name" value="CARKD"/>
</dbReference>
<keyword evidence="23" id="KW-1185">Reference proteome</keyword>
<dbReference type="PANTHER" id="PTHR12592">
    <property type="entry name" value="ATP-DEPENDENT (S)-NAD(P)H-HYDRATE DEHYDRATASE FAMILY MEMBER"/>
    <property type="match status" value="1"/>
</dbReference>
<organism evidence="22 23">
    <name type="scientific">Salinisphaera hydrothermalis (strain C41B8)</name>
    <dbReference type="NCBI Taxonomy" id="1304275"/>
    <lineage>
        <taxon>Bacteria</taxon>
        <taxon>Pseudomonadati</taxon>
        <taxon>Pseudomonadota</taxon>
        <taxon>Gammaproteobacteria</taxon>
        <taxon>Salinisphaerales</taxon>
        <taxon>Salinisphaeraceae</taxon>
        <taxon>Salinisphaera</taxon>
    </lineage>
</organism>
<dbReference type="GO" id="GO:0046496">
    <property type="term" value="P:nicotinamide nucleotide metabolic process"/>
    <property type="evidence" value="ECO:0007669"/>
    <property type="project" value="UniProtKB-UniRule"/>
</dbReference>
<keyword evidence="9 18" id="KW-0630">Potassium</keyword>
<dbReference type="SUPFAM" id="SSF53613">
    <property type="entry name" value="Ribokinase-like"/>
    <property type="match status" value="1"/>
</dbReference>
<evidence type="ECO:0000256" key="14">
    <source>
        <dbReference type="ARBA" id="ARBA00025153"/>
    </source>
</evidence>
<name>A0A084ILU3_SALHC</name>
<dbReference type="RefSeq" id="WP_037336746.1">
    <property type="nucleotide sequence ID" value="NZ_APNK01000010.1"/>
</dbReference>
<keyword evidence="10 17" id="KW-0520">NAD</keyword>
<dbReference type="eggNOG" id="COG0062">
    <property type="taxonomic scope" value="Bacteria"/>
</dbReference>
<keyword evidence="13" id="KW-0511">Multifunctional enzyme</keyword>
<evidence type="ECO:0000256" key="19">
    <source>
        <dbReference type="PIRNR" id="PIRNR017184"/>
    </source>
</evidence>
<feature type="domain" description="YjeF N-terminal" evidence="21">
    <location>
        <begin position="18"/>
        <end position="222"/>
    </location>
</feature>
<dbReference type="GO" id="GO:0052855">
    <property type="term" value="F:ADP-dependent NAD(P)H-hydrate dehydratase activity"/>
    <property type="evidence" value="ECO:0007669"/>
    <property type="project" value="UniProtKB-UniRule"/>
</dbReference>
<keyword evidence="11 18" id="KW-0413">Isomerase</keyword>
<keyword evidence="22" id="KW-0418">Kinase</keyword>
<evidence type="ECO:0000313" key="22">
    <source>
        <dbReference type="EMBL" id="KEZ77677.1"/>
    </source>
</evidence>
<comment type="catalytic activity">
    <reaction evidence="16 17 19">
        <text>(6S)-NADPHX + ADP = AMP + phosphate + NADPH + H(+)</text>
        <dbReference type="Rhea" id="RHEA:32235"/>
        <dbReference type="ChEBI" id="CHEBI:15378"/>
        <dbReference type="ChEBI" id="CHEBI:43474"/>
        <dbReference type="ChEBI" id="CHEBI:57783"/>
        <dbReference type="ChEBI" id="CHEBI:64076"/>
        <dbReference type="ChEBI" id="CHEBI:456215"/>
        <dbReference type="ChEBI" id="CHEBI:456216"/>
        <dbReference type="EC" id="4.2.1.136"/>
    </reaction>
</comment>
<dbReference type="NCBIfam" id="TIGR00197">
    <property type="entry name" value="yjeF_nterm"/>
    <property type="match status" value="1"/>
</dbReference>
<keyword evidence="7 17" id="KW-0067">ATP-binding</keyword>
<evidence type="ECO:0000256" key="3">
    <source>
        <dbReference type="ARBA" id="ARBA00006001"/>
    </source>
</evidence>
<evidence type="ECO:0000259" key="20">
    <source>
        <dbReference type="PROSITE" id="PS51383"/>
    </source>
</evidence>
<accession>A0A084ILU3</accession>
<evidence type="ECO:0000256" key="11">
    <source>
        <dbReference type="ARBA" id="ARBA00023235"/>
    </source>
</evidence>
<dbReference type="EMBL" id="APNK01000010">
    <property type="protein sequence ID" value="KEZ77677.1"/>
    <property type="molecule type" value="Genomic_DNA"/>
</dbReference>
<dbReference type="Pfam" id="PF01256">
    <property type="entry name" value="Carb_kinase"/>
    <property type="match status" value="1"/>
</dbReference>
<evidence type="ECO:0000256" key="17">
    <source>
        <dbReference type="HAMAP-Rule" id="MF_01965"/>
    </source>
</evidence>
<evidence type="ECO:0000256" key="1">
    <source>
        <dbReference type="ARBA" id="ARBA00000013"/>
    </source>
</evidence>
<evidence type="ECO:0000256" key="12">
    <source>
        <dbReference type="ARBA" id="ARBA00023239"/>
    </source>
</evidence>
<feature type="binding site" evidence="18">
    <location>
        <position position="129"/>
    </location>
    <ligand>
        <name>K(+)</name>
        <dbReference type="ChEBI" id="CHEBI:29103"/>
    </ligand>
</feature>
<sequence length="508" mass="52872">MTETSDYLPHLVYDAAQVGALDSRFINEFGVEGFTLMQRAARAAYDELAQSWPMPGRLVALCGPGNNGGDGALVARQAMAAGWQVTLMAPLDLSKASGDAARAFEAFREAGGEIHDFVDEPIQADLIVDALFGTGLNRDVTGPMATAIDRINEASGRGVGVLSIDIASGVDASTGRAWGRAVTADTTVTFIGLKLGLLTGDGAAHCGELAFDDLGAPDALYEGQPHVARRITHRDLRHALPVRPRGAHKGDNGHVLCVGGGRGMGGAIRMSAESALRAGAGLVSVACHQDHAGAMSQARPELMCQGLPDDPSAPDARARLDTLIEGASLIAVGPGLGHGDWGDALWQRVLESERPLVVDADALNRLAKSPVEREHWILTPHPGEAGRLLGWSTADVVADRVSAARTLAERYQAVVALKGAGTLVATPDELWLCTQGNPGMAVGGMGDLLTGVIAGFAAQGMSLAEAAVFGVYVHALAGDEAAVDDGERGLLPSDLLPCIRRQANPQRP</sequence>
<comment type="function">
    <text evidence="17">Catalyzes the dehydration of the S-form of NAD(P)HX at the expense of ADP, which is converted to AMP. Together with NAD(P)HX epimerase, which catalyzes the epimerization of the S- and R-forms, the enzyme allows the repair of both epimers of NAD(P)HX, a damaged form of NAD(P)H that is a result of enzymatic or heat-dependent hydration.</text>
</comment>
<dbReference type="GO" id="GO:0005524">
    <property type="term" value="F:ATP binding"/>
    <property type="evidence" value="ECO:0007669"/>
    <property type="project" value="UniProtKB-UniRule"/>
</dbReference>
<comment type="subunit">
    <text evidence="17">Homotetramer.</text>
</comment>
<dbReference type="HAMAP" id="MF_01966">
    <property type="entry name" value="NADHX_epimerase"/>
    <property type="match status" value="1"/>
</dbReference>
<dbReference type="PANTHER" id="PTHR12592:SF0">
    <property type="entry name" value="ATP-DEPENDENT (S)-NAD(P)H-HYDRATE DEHYDRATASE"/>
    <property type="match status" value="1"/>
</dbReference>
<evidence type="ECO:0000256" key="10">
    <source>
        <dbReference type="ARBA" id="ARBA00023027"/>
    </source>
</evidence>
<comment type="catalytic activity">
    <reaction evidence="15 17 19">
        <text>(6S)-NADHX + ADP = AMP + phosphate + NADH + H(+)</text>
        <dbReference type="Rhea" id="RHEA:32223"/>
        <dbReference type="ChEBI" id="CHEBI:15378"/>
        <dbReference type="ChEBI" id="CHEBI:43474"/>
        <dbReference type="ChEBI" id="CHEBI:57945"/>
        <dbReference type="ChEBI" id="CHEBI:64074"/>
        <dbReference type="ChEBI" id="CHEBI:456215"/>
        <dbReference type="ChEBI" id="CHEBI:456216"/>
        <dbReference type="EC" id="4.2.1.136"/>
    </reaction>
</comment>
<keyword evidence="5 18" id="KW-0479">Metal-binding</keyword>
<feature type="binding site" evidence="18">
    <location>
        <begin position="133"/>
        <end position="139"/>
    </location>
    <ligand>
        <name>(6S)-NADPHX</name>
        <dbReference type="ChEBI" id="CHEBI:64076"/>
    </ligand>
</feature>
<evidence type="ECO:0000313" key="23">
    <source>
        <dbReference type="Proteomes" id="UP000028302"/>
    </source>
</evidence>
<dbReference type="HAMAP" id="MF_01965">
    <property type="entry name" value="NADHX_dehydratase"/>
    <property type="match status" value="1"/>
</dbReference>
<feature type="binding site" evidence="17">
    <location>
        <position position="267"/>
    </location>
    <ligand>
        <name>(6S)-NADPHX</name>
        <dbReference type="ChEBI" id="CHEBI:64076"/>
    </ligand>
</feature>
<dbReference type="eggNOG" id="COG0063">
    <property type="taxonomic scope" value="Bacteria"/>
</dbReference>
<keyword evidence="8 17" id="KW-0521">NADP</keyword>
<dbReference type="SUPFAM" id="SSF64153">
    <property type="entry name" value="YjeF N-terminal domain-like"/>
    <property type="match status" value="1"/>
</dbReference>
<evidence type="ECO:0000256" key="15">
    <source>
        <dbReference type="ARBA" id="ARBA00048238"/>
    </source>
</evidence>
<comment type="similarity">
    <text evidence="18">Belongs to the NnrE/AIBP family.</text>
</comment>
<evidence type="ECO:0000256" key="16">
    <source>
        <dbReference type="ARBA" id="ARBA00049209"/>
    </source>
</evidence>
<comment type="catalytic activity">
    <reaction evidence="1 18 19">
        <text>(6R)-NADHX = (6S)-NADHX</text>
        <dbReference type="Rhea" id="RHEA:32215"/>
        <dbReference type="ChEBI" id="CHEBI:64074"/>
        <dbReference type="ChEBI" id="CHEBI:64075"/>
        <dbReference type="EC" id="5.1.99.6"/>
    </reaction>
</comment>
<dbReference type="OrthoDB" id="9806925at2"/>
<feature type="binding site" evidence="17">
    <location>
        <position position="381"/>
    </location>
    <ligand>
        <name>(6S)-NADPHX</name>
        <dbReference type="ChEBI" id="CHEBI:64076"/>
    </ligand>
</feature>
<dbReference type="GO" id="GO:0110051">
    <property type="term" value="P:metabolite repair"/>
    <property type="evidence" value="ECO:0007669"/>
    <property type="project" value="TreeGrafter"/>
</dbReference>
<dbReference type="GO" id="GO:0046872">
    <property type="term" value="F:metal ion binding"/>
    <property type="evidence" value="ECO:0007669"/>
    <property type="project" value="UniProtKB-UniRule"/>
</dbReference>
<feature type="binding site" evidence="18">
    <location>
        <position position="67"/>
    </location>
    <ligand>
        <name>K(+)</name>
        <dbReference type="ChEBI" id="CHEBI:29103"/>
    </ligand>
</feature>
<keyword evidence="12 17" id="KW-0456">Lyase</keyword>
<dbReference type="PIRSF" id="PIRSF017184">
    <property type="entry name" value="Nnr"/>
    <property type="match status" value="1"/>
</dbReference>
<dbReference type="EC" id="4.2.1.136" evidence="19"/>
<evidence type="ECO:0000256" key="13">
    <source>
        <dbReference type="ARBA" id="ARBA00023268"/>
    </source>
</evidence>
<comment type="cofactor">
    <cofactor evidence="18 19">
        <name>K(+)</name>
        <dbReference type="ChEBI" id="CHEBI:29103"/>
    </cofactor>
    <text evidence="18 19">Binds 1 potassium ion per subunit.</text>
</comment>
<dbReference type="PROSITE" id="PS51385">
    <property type="entry name" value="YJEF_N"/>
    <property type="match status" value="1"/>
</dbReference>
<dbReference type="InterPro" id="IPR029056">
    <property type="entry name" value="Ribokinase-like"/>
</dbReference>
<evidence type="ECO:0000256" key="4">
    <source>
        <dbReference type="ARBA" id="ARBA00009524"/>
    </source>
</evidence>
<dbReference type="InterPro" id="IPR036652">
    <property type="entry name" value="YjeF_N_dom_sf"/>
</dbReference>
<dbReference type="GO" id="GO:0052856">
    <property type="term" value="F:NAD(P)HX epimerase activity"/>
    <property type="evidence" value="ECO:0007669"/>
    <property type="project" value="UniProtKB-UniRule"/>
</dbReference>
<comment type="function">
    <text evidence="14 19">Bifunctional enzyme that catalyzes the epimerization of the S- and R-forms of NAD(P)HX and the dehydration of the S-form of NAD(P)HX at the expense of ADP, which is converted to AMP. This allows the repair of both epimers of NAD(P)HX, a damaged form of NAD(P)H that is a result of enzymatic or heat-dependent hydration.</text>
</comment>
<evidence type="ECO:0000256" key="8">
    <source>
        <dbReference type="ARBA" id="ARBA00022857"/>
    </source>
</evidence>
<proteinExistence type="inferred from homology"/>
<reference evidence="22 23" key="1">
    <citation type="submission" date="2013-03" db="EMBL/GenBank/DDBJ databases">
        <title>Salinisphaera hydrothermalis C41B8 Genome Sequencing.</title>
        <authorList>
            <person name="Li C."/>
            <person name="Lai Q."/>
            <person name="Shao Z."/>
        </authorList>
    </citation>
    <scope>NUCLEOTIDE SEQUENCE [LARGE SCALE GENOMIC DNA]</scope>
    <source>
        <strain evidence="22 23">C41B8</strain>
    </source>
</reference>
<dbReference type="AlphaFoldDB" id="A0A084ILU3"/>
<dbReference type="STRING" id="1304275.C41B8_08830"/>
<comment type="similarity">
    <text evidence="3 19">In the N-terminal section; belongs to the NnrE/AIBP family.</text>
</comment>
<dbReference type="Pfam" id="PF03853">
    <property type="entry name" value="YjeF_N"/>
    <property type="match status" value="1"/>
</dbReference>
<dbReference type="InterPro" id="IPR030677">
    <property type="entry name" value="Nnr"/>
</dbReference>
<dbReference type="GO" id="GO:0016301">
    <property type="term" value="F:kinase activity"/>
    <property type="evidence" value="ECO:0007669"/>
    <property type="project" value="UniProtKB-KW"/>
</dbReference>
<comment type="caution">
    <text evidence="22">The sequence shown here is derived from an EMBL/GenBank/DDBJ whole genome shotgun (WGS) entry which is preliminary data.</text>
</comment>
<comment type="similarity">
    <text evidence="4 19">In the C-terminal section; belongs to the NnrD/CARKD family.</text>
</comment>
<dbReference type="PROSITE" id="PS51383">
    <property type="entry name" value="YJEF_C_3"/>
    <property type="match status" value="1"/>
</dbReference>
<feature type="binding site" evidence="18">
    <location>
        <begin position="66"/>
        <end position="70"/>
    </location>
    <ligand>
        <name>(6S)-NADPHX</name>
        <dbReference type="ChEBI" id="CHEBI:64076"/>
    </ligand>
</feature>
<evidence type="ECO:0000256" key="2">
    <source>
        <dbReference type="ARBA" id="ARBA00000909"/>
    </source>
</evidence>
<dbReference type="Gene3D" id="3.40.1190.20">
    <property type="match status" value="1"/>
</dbReference>
<dbReference type="EC" id="5.1.99.6" evidence="19"/>
<feature type="binding site" evidence="18">
    <location>
        <position position="168"/>
    </location>
    <ligand>
        <name>K(+)</name>
        <dbReference type="ChEBI" id="CHEBI:29103"/>
    </ligand>
</feature>